<dbReference type="HOGENOM" id="CLU_010194_9_0_1"/>
<accession>A0A0C3XYH3</accession>
<dbReference type="Proteomes" id="UP000002051">
    <property type="component" value="Chromosome 8"/>
</dbReference>
<dbReference type="InterPro" id="IPR002347">
    <property type="entry name" value="SDR_fam"/>
</dbReference>
<dbReference type="Pfam" id="PF00106">
    <property type="entry name" value="adh_short"/>
    <property type="match status" value="1"/>
</dbReference>
<dbReference type="InterPro" id="IPR036291">
    <property type="entry name" value="NAD(P)-bd_dom_sf"/>
</dbReference>
<protein>
    <submittedName>
        <fullName evidence="5">Short chain dehydrogenase/reductase</fullName>
    </submittedName>
</protein>
<accession>G7LBS7</accession>
<dbReference type="EnsemblPlants" id="AET02065">
    <property type="protein sequence ID" value="AET02065"/>
    <property type="gene ID" value="MTR_8g031850"/>
</dbReference>
<gene>
    <name evidence="5" type="ordered locus">MTR_8g031850</name>
</gene>
<dbReference type="PROSITE" id="PS00061">
    <property type="entry name" value="ADH_SHORT"/>
    <property type="match status" value="1"/>
</dbReference>
<dbReference type="STRING" id="3880.G7LBS7"/>
<sequence>MTEASRRYALVTGANKGIGYGICKKLASSGVMVVLTARNEKRGLDAVESLKELGLSDFVVFHQLDVTDPISVSSLVEFIKIQFGKLDILVNNAGVAGGIVNGENVVKMVRGEISDWNLALRQTYELGRKNFMPNEWVRGVFDDIKNVTNEKLGEVLREFLKDYKEGALETKNWPTFVSGYTMAKAALNSYTRLLALKLPRFRINCLCPDFVKTDINEMKGFLSIDEGAECPVNLALLPDDGPSGQFFLHDEVISY</sequence>
<reference evidence="6" key="3">
    <citation type="submission" date="2015-04" db="UniProtKB">
        <authorList>
            <consortium name="EnsemblPlants"/>
        </authorList>
    </citation>
    <scope>IDENTIFICATION</scope>
    <source>
        <strain evidence="6">cv. Jemalong A17</strain>
    </source>
</reference>
<evidence type="ECO:0000256" key="2">
    <source>
        <dbReference type="ARBA" id="ARBA00022857"/>
    </source>
</evidence>
<keyword evidence="2" id="KW-0521">NADP</keyword>
<name>G7LBS7_MEDTR</name>
<evidence type="ECO:0000256" key="1">
    <source>
        <dbReference type="ARBA" id="ARBA00006484"/>
    </source>
</evidence>
<organism evidence="5 7">
    <name type="scientific">Medicago truncatula</name>
    <name type="common">Barrel medic</name>
    <name type="synonym">Medicago tribuloides</name>
    <dbReference type="NCBI Taxonomy" id="3880"/>
    <lineage>
        <taxon>Eukaryota</taxon>
        <taxon>Viridiplantae</taxon>
        <taxon>Streptophyta</taxon>
        <taxon>Embryophyta</taxon>
        <taxon>Tracheophyta</taxon>
        <taxon>Spermatophyta</taxon>
        <taxon>Magnoliopsida</taxon>
        <taxon>eudicotyledons</taxon>
        <taxon>Gunneridae</taxon>
        <taxon>Pentapetalae</taxon>
        <taxon>rosids</taxon>
        <taxon>fabids</taxon>
        <taxon>Fabales</taxon>
        <taxon>Fabaceae</taxon>
        <taxon>Papilionoideae</taxon>
        <taxon>50 kb inversion clade</taxon>
        <taxon>NPAAA clade</taxon>
        <taxon>Hologalegina</taxon>
        <taxon>IRL clade</taxon>
        <taxon>Trifolieae</taxon>
        <taxon>Medicago</taxon>
    </lineage>
</organism>
<evidence type="ECO:0000313" key="6">
    <source>
        <dbReference type="EnsemblPlants" id="AET02065"/>
    </source>
</evidence>
<keyword evidence="3" id="KW-0560">Oxidoreductase</keyword>
<evidence type="ECO:0000256" key="3">
    <source>
        <dbReference type="ARBA" id="ARBA00023002"/>
    </source>
</evidence>
<dbReference type="SUPFAM" id="SSF51735">
    <property type="entry name" value="NAD(P)-binding Rossmann-fold domains"/>
    <property type="match status" value="1"/>
</dbReference>
<keyword evidence="7" id="KW-1185">Reference proteome</keyword>
<dbReference type="EMBL" id="CM001224">
    <property type="protein sequence ID" value="AET02065.2"/>
    <property type="molecule type" value="Genomic_DNA"/>
</dbReference>
<reference evidence="5 7" key="2">
    <citation type="journal article" date="2014" name="BMC Genomics">
        <title>An improved genome release (version Mt4.0) for the model legume Medicago truncatula.</title>
        <authorList>
            <person name="Tang H."/>
            <person name="Krishnakumar V."/>
            <person name="Bidwell S."/>
            <person name="Rosen B."/>
            <person name="Chan A."/>
            <person name="Zhou S."/>
            <person name="Gentzbittel L."/>
            <person name="Childs K.L."/>
            <person name="Yandell M."/>
            <person name="Gundlach H."/>
            <person name="Mayer K.F."/>
            <person name="Schwartz D.C."/>
            <person name="Town C.D."/>
        </authorList>
    </citation>
    <scope>GENOME REANNOTATION</scope>
    <source>
        <strain evidence="6 7">cv. Jemalong A17</strain>
    </source>
</reference>
<proteinExistence type="inferred from homology"/>
<dbReference type="InterPro" id="IPR020904">
    <property type="entry name" value="Sc_DH/Rdtase_CS"/>
</dbReference>
<dbReference type="PRINTS" id="PR00080">
    <property type="entry name" value="SDRFAMILY"/>
</dbReference>
<dbReference type="Gene3D" id="3.40.50.720">
    <property type="entry name" value="NAD(P)-binding Rossmann-like Domain"/>
    <property type="match status" value="1"/>
</dbReference>
<comment type="similarity">
    <text evidence="1 4">Belongs to the short-chain dehydrogenases/reductases (SDR) family.</text>
</comment>
<dbReference type="PANTHER" id="PTHR43490">
    <property type="entry name" value="(+)-NEOMENTHOL DEHYDROGENASE"/>
    <property type="match status" value="1"/>
</dbReference>
<dbReference type="GO" id="GO:0016491">
    <property type="term" value="F:oxidoreductase activity"/>
    <property type="evidence" value="ECO:0007669"/>
    <property type="project" value="UniProtKB-KW"/>
</dbReference>
<evidence type="ECO:0000313" key="7">
    <source>
        <dbReference type="Proteomes" id="UP000002051"/>
    </source>
</evidence>
<reference evidence="5 7" key="1">
    <citation type="journal article" date="2011" name="Nature">
        <title>The Medicago genome provides insight into the evolution of rhizobial symbioses.</title>
        <authorList>
            <person name="Young N.D."/>
            <person name="Debelle F."/>
            <person name="Oldroyd G.E."/>
            <person name="Geurts R."/>
            <person name="Cannon S.B."/>
            <person name="Udvardi M.K."/>
            <person name="Benedito V.A."/>
            <person name="Mayer K.F."/>
            <person name="Gouzy J."/>
            <person name="Schoof H."/>
            <person name="Van de Peer Y."/>
            <person name="Proost S."/>
            <person name="Cook D.R."/>
            <person name="Meyers B.C."/>
            <person name="Spannagl M."/>
            <person name="Cheung F."/>
            <person name="De Mita S."/>
            <person name="Krishnakumar V."/>
            <person name="Gundlach H."/>
            <person name="Zhou S."/>
            <person name="Mudge J."/>
            <person name="Bharti A.K."/>
            <person name="Murray J.D."/>
            <person name="Naoumkina M.A."/>
            <person name="Rosen B."/>
            <person name="Silverstein K.A."/>
            <person name="Tang H."/>
            <person name="Rombauts S."/>
            <person name="Zhao P.X."/>
            <person name="Zhou P."/>
            <person name="Barbe V."/>
            <person name="Bardou P."/>
            <person name="Bechner M."/>
            <person name="Bellec A."/>
            <person name="Berger A."/>
            <person name="Berges H."/>
            <person name="Bidwell S."/>
            <person name="Bisseling T."/>
            <person name="Choisne N."/>
            <person name="Couloux A."/>
            <person name="Denny R."/>
            <person name="Deshpande S."/>
            <person name="Dai X."/>
            <person name="Doyle J.J."/>
            <person name="Dudez A.M."/>
            <person name="Farmer A.D."/>
            <person name="Fouteau S."/>
            <person name="Franken C."/>
            <person name="Gibelin C."/>
            <person name="Gish J."/>
            <person name="Goldstein S."/>
            <person name="Gonzalez A.J."/>
            <person name="Green P.J."/>
            <person name="Hallab A."/>
            <person name="Hartog M."/>
            <person name="Hua A."/>
            <person name="Humphray S.J."/>
            <person name="Jeong D.H."/>
            <person name="Jing Y."/>
            <person name="Jocker A."/>
            <person name="Kenton S.M."/>
            <person name="Kim D.J."/>
            <person name="Klee K."/>
            <person name="Lai H."/>
            <person name="Lang C."/>
            <person name="Lin S."/>
            <person name="Macmil S.L."/>
            <person name="Magdelenat G."/>
            <person name="Matthews L."/>
            <person name="McCorrison J."/>
            <person name="Monaghan E.L."/>
            <person name="Mun J.H."/>
            <person name="Najar F.Z."/>
            <person name="Nicholson C."/>
            <person name="Noirot C."/>
            <person name="O'Bleness M."/>
            <person name="Paule C.R."/>
            <person name="Poulain J."/>
            <person name="Prion F."/>
            <person name="Qin B."/>
            <person name="Qu C."/>
            <person name="Retzel E.F."/>
            <person name="Riddle C."/>
            <person name="Sallet E."/>
            <person name="Samain S."/>
            <person name="Samson N."/>
            <person name="Sanders I."/>
            <person name="Saurat O."/>
            <person name="Scarpelli C."/>
            <person name="Schiex T."/>
            <person name="Segurens B."/>
            <person name="Severin A.J."/>
            <person name="Sherrier D.J."/>
            <person name="Shi R."/>
            <person name="Sims S."/>
            <person name="Singer S.R."/>
            <person name="Sinharoy S."/>
            <person name="Sterck L."/>
            <person name="Viollet A."/>
            <person name="Wang B.B."/>
            <person name="Wang K."/>
            <person name="Wang M."/>
            <person name="Wang X."/>
            <person name="Warfsmann J."/>
            <person name="Weissenbach J."/>
            <person name="White D.D."/>
            <person name="White J.D."/>
            <person name="Wiley G.B."/>
            <person name="Wincker P."/>
            <person name="Xing Y."/>
            <person name="Yang L."/>
            <person name="Yao Z."/>
            <person name="Ying F."/>
            <person name="Zhai J."/>
            <person name="Zhou L."/>
            <person name="Zuber A."/>
            <person name="Denarie J."/>
            <person name="Dixon R.A."/>
            <person name="May G.D."/>
            <person name="Schwartz D.C."/>
            <person name="Rogers J."/>
            <person name="Quetier F."/>
            <person name="Town C.D."/>
            <person name="Roe B.A."/>
        </authorList>
    </citation>
    <scope>NUCLEOTIDE SEQUENCE [LARGE SCALE GENOMIC DNA]</scope>
    <source>
        <strain evidence="5">A17</strain>
        <strain evidence="6 7">cv. Jemalong A17</strain>
    </source>
</reference>
<evidence type="ECO:0000313" key="5">
    <source>
        <dbReference type="EMBL" id="AET02065.2"/>
    </source>
</evidence>
<dbReference type="AlphaFoldDB" id="G7LBS7"/>
<dbReference type="PANTHER" id="PTHR43490:SF94">
    <property type="entry name" value="SHORT CHAIN DEHYDROGENASE_REDUCTASE"/>
    <property type="match status" value="1"/>
</dbReference>
<evidence type="ECO:0000256" key="4">
    <source>
        <dbReference type="RuleBase" id="RU000363"/>
    </source>
</evidence>
<dbReference type="PRINTS" id="PR00081">
    <property type="entry name" value="GDHRDH"/>
</dbReference>